<sequence>MARVRVRFERVAEAFQGVSWARLGESSGSEHSPESFTDLSDLVNSFIERDGGAFDRDHDKEVVAHEKEQNHAESSDCSDSETKDMLQNLFGCDDDGDRDEIRAATELASKGLIGDRSSPGFKRQLMARLRDRGFDAGLCKSEWEKTGRFPSGNYEYIDVNVSGNRYIIEVLLAREFEIARPTDKYTSLLDVFPQIFVGKVEDLKQVVRQMCKAMKESMKSMGMHVPPWRRSGYMNSKWFGSYKRTTNEVPTGKAQSDEAFAGKRAVGFEALPAISHYCRDDCARKVGLRVGNLVAVLNGNGSMGMNYL</sequence>
<evidence type="ECO:0000313" key="2">
    <source>
        <dbReference type="Proteomes" id="UP000327013"/>
    </source>
</evidence>
<evidence type="ECO:0000313" key="1">
    <source>
        <dbReference type="EMBL" id="KAE7995299.1"/>
    </source>
</evidence>
<organism evidence="1 2">
    <name type="scientific">Carpinus fangiana</name>
    <dbReference type="NCBI Taxonomy" id="176857"/>
    <lineage>
        <taxon>Eukaryota</taxon>
        <taxon>Viridiplantae</taxon>
        <taxon>Streptophyta</taxon>
        <taxon>Embryophyta</taxon>
        <taxon>Tracheophyta</taxon>
        <taxon>Spermatophyta</taxon>
        <taxon>Magnoliopsida</taxon>
        <taxon>eudicotyledons</taxon>
        <taxon>Gunneridae</taxon>
        <taxon>Pentapetalae</taxon>
        <taxon>rosids</taxon>
        <taxon>fabids</taxon>
        <taxon>Fagales</taxon>
        <taxon>Betulaceae</taxon>
        <taxon>Carpinus</taxon>
    </lineage>
</organism>
<dbReference type="Pfam" id="PF04720">
    <property type="entry name" value="PDDEXK_6"/>
    <property type="match status" value="1"/>
</dbReference>
<dbReference type="PANTHER" id="PTHR31579:SF42">
    <property type="entry name" value="DUF506 FAMILY PROTEIN (DUF506)"/>
    <property type="match status" value="1"/>
</dbReference>
<dbReference type="NCBIfam" id="TIGR01615">
    <property type="entry name" value="A_thal_3542"/>
    <property type="match status" value="1"/>
</dbReference>
<accession>A0A5N6Q9L1</accession>
<gene>
    <name evidence="1" type="ORF">FH972_000115</name>
</gene>
<dbReference type="AlphaFoldDB" id="A0A5N6Q9L1"/>
<keyword evidence="2" id="KW-1185">Reference proteome</keyword>
<dbReference type="EMBL" id="CM017321">
    <property type="protein sequence ID" value="KAE7995299.1"/>
    <property type="molecule type" value="Genomic_DNA"/>
</dbReference>
<reference evidence="1 2" key="1">
    <citation type="submission" date="2019-06" db="EMBL/GenBank/DDBJ databases">
        <title>A chromosomal-level reference genome of Carpinus fangiana (Coryloideae, Betulaceae).</title>
        <authorList>
            <person name="Yang X."/>
            <person name="Wang Z."/>
            <person name="Zhang L."/>
            <person name="Hao G."/>
            <person name="Liu J."/>
            <person name="Yang Y."/>
        </authorList>
    </citation>
    <scope>NUCLEOTIDE SEQUENCE [LARGE SCALE GENOMIC DNA]</scope>
    <source>
        <strain evidence="1">Cfa_2016G</strain>
        <tissue evidence="1">Leaf</tissue>
    </source>
</reference>
<name>A0A5N6Q9L1_9ROSI</name>
<protein>
    <recommendedName>
        <fullName evidence="3">DUF506 domain-containing protein</fullName>
    </recommendedName>
</protein>
<evidence type="ECO:0008006" key="3">
    <source>
        <dbReference type="Google" id="ProtNLM"/>
    </source>
</evidence>
<dbReference type="Proteomes" id="UP000327013">
    <property type="component" value="Chromosome 1"/>
</dbReference>
<proteinExistence type="predicted"/>
<dbReference type="PANTHER" id="PTHR31579">
    <property type="entry name" value="OS03G0796600 PROTEIN"/>
    <property type="match status" value="1"/>
</dbReference>
<dbReference type="InterPro" id="IPR006502">
    <property type="entry name" value="PDDEXK-like"/>
</dbReference>
<dbReference type="OrthoDB" id="548115at2759"/>